<evidence type="ECO:0000256" key="1">
    <source>
        <dbReference type="SAM" id="MobiDB-lite"/>
    </source>
</evidence>
<dbReference type="PRINTS" id="PR00700">
    <property type="entry name" value="PRTYPHPHTASE"/>
</dbReference>
<dbReference type="CDD" id="cd00047">
    <property type="entry name" value="PTPc"/>
    <property type="match status" value="1"/>
</dbReference>
<dbReference type="InterPro" id="IPR050348">
    <property type="entry name" value="Protein-Tyr_Phosphatase"/>
</dbReference>
<dbReference type="GO" id="GO:0004725">
    <property type="term" value="F:protein tyrosine phosphatase activity"/>
    <property type="evidence" value="ECO:0007669"/>
    <property type="project" value="InterPro"/>
</dbReference>
<sequence>MLGRSGSDSGGATAAWPRIVLPVEDLGNGSSGSDSPTGSPCEPRRAAAAAAAAAAPALPHLRAGRRVAASAPANAPSRASDCAALAAHHATEVAATAAALQQHLEAVGLESGSCAPAAAAAAANAAAAAAAVTAMVAAPGAGAAAAAGGPTSAAAAAMLSINVCSTALAALAPRAADLSTLNSEFSWVLDETEEYLDPQNLEGATAANMPKNRYVNIIPYDSNRVPLEAPRAGGGGPGGRAGGGGTGGGSGSRGAGAVGGEAAGEGVVAVRPRRRPFEFFELGAQGGPIGGGSSSYFNGSFIRDPTVDGTYACGYVATQGPLPSTVPDFWQAMRVAACSAVVMLTNYMDFGRAKCAPYFPETEGEALSLTGGLRIKCVHRTQVSPDLAIRQLEVCHPPSTERQWVNHYHYTAWPDHGVPPSTDGVRALCHALDDCRRAGCHIAVHCSAGVGRTGAFLAIDMLLQRLQRLRLQPPGAITAAAVHDAVDVAALVLALRRQRRGMVQTGAQYEFVYHALVDDLKDGISAGQEVLLVEAEAEAAEAAAAAGASAAAAAAAAAPPAGAAAAAAAPAGRSGGWARIRGGR</sequence>
<dbReference type="PROSITE" id="PS00383">
    <property type="entry name" value="TYR_PHOSPHATASE_1"/>
    <property type="match status" value="1"/>
</dbReference>
<gene>
    <name evidence="4" type="ORF">Rsub_08625</name>
</gene>
<reference evidence="4 5" key="1">
    <citation type="journal article" date="2018" name="Sci. Rep.">
        <title>Raphidocelis subcapitata (=Pseudokirchneriella subcapitata) provides an insight into genome evolution and environmental adaptations in the Sphaeropleales.</title>
        <authorList>
            <person name="Suzuki S."/>
            <person name="Yamaguchi H."/>
            <person name="Nakajima N."/>
            <person name="Kawachi M."/>
        </authorList>
    </citation>
    <scope>NUCLEOTIDE SEQUENCE [LARGE SCALE GENOMIC DNA]</scope>
    <source>
        <strain evidence="4 5">NIES-35</strain>
    </source>
</reference>
<evidence type="ECO:0000313" key="4">
    <source>
        <dbReference type="EMBL" id="GBF95643.1"/>
    </source>
</evidence>
<protein>
    <submittedName>
        <fullName evidence="4">Uncharacterized protein</fullName>
    </submittedName>
</protein>
<dbReference type="InParanoid" id="A0A2V0PCL2"/>
<feature type="domain" description="Tyrosine specific protein phosphatases" evidence="3">
    <location>
        <begin position="422"/>
        <end position="510"/>
    </location>
</feature>
<dbReference type="SMART" id="SM00194">
    <property type="entry name" value="PTPc"/>
    <property type="match status" value="1"/>
</dbReference>
<dbReference type="PROSITE" id="PS50056">
    <property type="entry name" value="TYR_PHOSPHATASE_2"/>
    <property type="match status" value="1"/>
</dbReference>
<feature type="compositionally biased region" description="Low complexity" evidence="1">
    <location>
        <begin position="27"/>
        <end position="39"/>
    </location>
</feature>
<proteinExistence type="predicted"/>
<dbReference type="AlphaFoldDB" id="A0A2V0PCL2"/>
<organism evidence="4 5">
    <name type="scientific">Raphidocelis subcapitata</name>
    <dbReference type="NCBI Taxonomy" id="307507"/>
    <lineage>
        <taxon>Eukaryota</taxon>
        <taxon>Viridiplantae</taxon>
        <taxon>Chlorophyta</taxon>
        <taxon>core chlorophytes</taxon>
        <taxon>Chlorophyceae</taxon>
        <taxon>CS clade</taxon>
        <taxon>Sphaeropleales</taxon>
        <taxon>Selenastraceae</taxon>
        <taxon>Raphidocelis</taxon>
    </lineage>
</organism>
<dbReference type="OrthoDB" id="10253954at2759"/>
<dbReference type="SMART" id="SM00404">
    <property type="entry name" value="PTPc_motif"/>
    <property type="match status" value="1"/>
</dbReference>
<dbReference type="InterPro" id="IPR016130">
    <property type="entry name" value="Tyr_Pase_AS"/>
</dbReference>
<dbReference type="Gene3D" id="3.90.190.10">
    <property type="entry name" value="Protein tyrosine phosphatase superfamily"/>
    <property type="match status" value="1"/>
</dbReference>
<feature type="region of interest" description="Disordered" evidence="1">
    <location>
        <begin position="226"/>
        <end position="258"/>
    </location>
</feature>
<dbReference type="PROSITE" id="PS50055">
    <property type="entry name" value="TYR_PHOSPHATASE_PTP"/>
    <property type="match status" value="1"/>
</dbReference>
<accession>A0A2V0PCL2</accession>
<feature type="domain" description="Tyrosine-protein phosphatase" evidence="2">
    <location>
        <begin position="181"/>
        <end position="519"/>
    </location>
</feature>
<keyword evidence="5" id="KW-1185">Reference proteome</keyword>
<dbReference type="SUPFAM" id="SSF52799">
    <property type="entry name" value="(Phosphotyrosine protein) phosphatases II"/>
    <property type="match status" value="1"/>
</dbReference>
<dbReference type="EMBL" id="BDRX01000068">
    <property type="protein sequence ID" value="GBF95643.1"/>
    <property type="molecule type" value="Genomic_DNA"/>
</dbReference>
<evidence type="ECO:0000259" key="2">
    <source>
        <dbReference type="PROSITE" id="PS50055"/>
    </source>
</evidence>
<evidence type="ECO:0000313" key="5">
    <source>
        <dbReference type="Proteomes" id="UP000247498"/>
    </source>
</evidence>
<dbReference type="Pfam" id="PF00102">
    <property type="entry name" value="Y_phosphatase"/>
    <property type="match status" value="1"/>
</dbReference>
<feature type="compositionally biased region" description="Gly residues" evidence="1">
    <location>
        <begin position="232"/>
        <end position="258"/>
    </location>
</feature>
<dbReference type="Proteomes" id="UP000247498">
    <property type="component" value="Unassembled WGS sequence"/>
</dbReference>
<dbReference type="STRING" id="307507.A0A2V0PCL2"/>
<name>A0A2V0PCL2_9CHLO</name>
<dbReference type="PANTHER" id="PTHR19134:SF449">
    <property type="entry name" value="TYROSINE-PROTEIN PHOSPHATASE 1"/>
    <property type="match status" value="1"/>
</dbReference>
<comment type="caution">
    <text evidence="4">The sequence shown here is derived from an EMBL/GenBank/DDBJ whole genome shotgun (WGS) entry which is preliminary data.</text>
</comment>
<dbReference type="InterPro" id="IPR000242">
    <property type="entry name" value="PTP_cat"/>
</dbReference>
<feature type="region of interest" description="Disordered" evidence="1">
    <location>
        <begin position="23"/>
        <end position="46"/>
    </location>
</feature>
<dbReference type="PANTHER" id="PTHR19134">
    <property type="entry name" value="RECEPTOR-TYPE TYROSINE-PROTEIN PHOSPHATASE"/>
    <property type="match status" value="1"/>
</dbReference>
<dbReference type="InterPro" id="IPR003595">
    <property type="entry name" value="Tyr_Pase_cat"/>
</dbReference>
<dbReference type="InterPro" id="IPR000387">
    <property type="entry name" value="Tyr_Pase_dom"/>
</dbReference>
<dbReference type="InterPro" id="IPR029021">
    <property type="entry name" value="Prot-tyrosine_phosphatase-like"/>
</dbReference>
<evidence type="ECO:0000259" key="3">
    <source>
        <dbReference type="PROSITE" id="PS50056"/>
    </source>
</evidence>